<protein>
    <recommendedName>
        <fullName evidence="3">Glycosyl transferase family 2</fullName>
    </recommendedName>
</protein>
<evidence type="ECO:0000313" key="1">
    <source>
        <dbReference type="EMBL" id="GAA4903466.1"/>
    </source>
</evidence>
<keyword evidence="2" id="KW-1185">Reference proteome</keyword>
<organism evidence="1 2">
    <name type="scientific">Mucilaginibacter defluvii</name>
    <dbReference type="NCBI Taxonomy" id="1196019"/>
    <lineage>
        <taxon>Bacteria</taxon>
        <taxon>Pseudomonadati</taxon>
        <taxon>Bacteroidota</taxon>
        <taxon>Sphingobacteriia</taxon>
        <taxon>Sphingobacteriales</taxon>
        <taxon>Sphingobacteriaceae</taxon>
        <taxon>Mucilaginibacter</taxon>
    </lineage>
</organism>
<gene>
    <name evidence="1" type="ORF">GCM10023313_02520</name>
</gene>
<evidence type="ECO:0000313" key="2">
    <source>
        <dbReference type="Proteomes" id="UP001501436"/>
    </source>
</evidence>
<dbReference type="SUPFAM" id="SSF53448">
    <property type="entry name" value="Nucleotide-diphospho-sugar transferases"/>
    <property type="match status" value="1"/>
</dbReference>
<accession>A0ABP9FHM9</accession>
<reference evidence="2" key="1">
    <citation type="journal article" date="2019" name="Int. J. Syst. Evol. Microbiol.">
        <title>The Global Catalogue of Microorganisms (GCM) 10K type strain sequencing project: providing services to taxonomists for standard genome sequencing and annotation.</title>
        <authorList>
            <consortium name="The Broad Institute Genomics Platform"/>
            <consortium name="The Broad Institute Genome Sequencing Center for Infectious Disease"/>
            <person name="Wu L."/>
            <person name="Ma J."/>
        </authorList>
    </citation>
    <scope>NUCLEOTIDE SEQUENCE [LARGE SCALE GENOMIC DNA]</scope>
    <source>
        <strain evidence="2">JCM 18283</strain>
    </source>
</reference>
<proteinExistence type="predicted"/>
<dbReference type="Proteomes" id="UP001501436">
    <property type="component" value="Unassembled WGS sequence"/>
</dbReference>
<dbReference type="EMBL" id="BAABJI010000001">
    <property type="protein sequence ID" value="GAA4903466.1"/>
    <property type="molecule type" value="Genomic_DNA"/>
</dbReference>
<evidence type="ECO:0008006" key="3">
    <source>
        <dbReference type="Google" id="ProtNLM"/>
    </source>
</evidence>
<sequence length="281" mass="31877">MYNRPEHTLSTLEGLAANGIAHVKAYLDYSDKPEVIENQKQILDIVHNFKGLNITLTQRTEKFGLAKSVRTAMSDAFADGADAAILLEDDCVLRPGGYEFFRQGLTELKDNKKIRSLCGYLFPNCNFIFDPEADLLLLNRFSTWGWATWADRWQQYEVDLAKVVSLFDTIGFSIEDFSTDMAILSKSEKFLKGQVDIWSVSWILLHYLTSTFAVYPKEAVIDNIGLDGSGANCEDTEVFKTGKSNAVINQYNWKGLNYFLENEEIIKEFMAINGLKTYPKP</sequence>
<dbReference type="Gene3D" id="3.90.550.10">
    <property type="entry name" value="Spore Coat Polysaccharide Biosynthesis Protein SpsA, Chain A"/>
    <property type="match status" value="1"/>
</dbReference>
<name>A0ABP9FHM9_9SPHI</name>
<dbReference type="InterPro" id="IPR029044">
    <property type="entry name" value="Nucleotide-diphossugar_trans"/>
</dbReference>
<comment type="caution">
    <text evidence="1">The sequence shown here is derived from an EMBL/GenBank/DDBJ whole genome shotgun (WGS) entry which is preliminary data.</text>
</comment>